<name>A0A3G4ZYZ6_9VIRU</name>
<protein>
    <submittedName>
        <fullName evidence="1">Uncharacterized protein</fullName>
    </submittedName>
</protein>
<accession>A0A3G4ZYZ6</accession>
<reference evidence="1" key="1">
    <citation type="submission" date="2018-10" db="EMBL/GenBank/DDBJ databases">
        <title>Hidden diversity of soil giant viruses.</title>
        <authorList>
            <person name="Schulz F."/>
            <person name="Alteio L."/>
            <person name="Goudeau D."/>
            <person name="Ryan E.M."/>
            <person name="Malmstrom R.R."/>
            <person name="Blanchard J."/>
            <person name="Woyke T."/>
        </authorList>
    </citation>
    <scope>NUCLEOTIDE SEQUENCE</scope>
    <source>
        <strain evidence="1">EDV1</strain>
    </source>
</reference>
<dbReference type="EMBL" id="MK072099">
    <property type="protein sequence ID" value="AYV78803.1"/>
    <property type="molecule type" value="Genomic_DNA"/>
</dbReference>
<sequence length="177" mass="20681">AVPRKEKIKWMTYAIRCADFVYEKDWKDVIEVPDDIPEDVADIDESKIDLVEIFQFIIKVHEKYNESLAYFEDFPGCCSYRDGFLVNMGTCNLEKCSHCGGQLGKFGDDIDSDGESYEEEVKCCRWYGGERRCSCGFSKGWYLNTDDIDWLDLDKFSIDSKKFIGYQCHERDNELDE</sequence>
<evidence type="ECO:0000313" key="1">
    <source>
        <dbReference type="EMBL" id="AYV78803.1"/>
    </source>
</evidence>
<feature type="non-terminal residue" evidence="1">
    <location>
        <position position="1"/>
    </location>
</feature>
<proteinExistence type="predicted"/>
<organism evidence="1">
    <name type="scientific">Edafosvirus sp</name>
    <dbReference type="NCBI Taxonomy" id="2487765"/>
    <lineage>
        <taxon>Viruses</taxon>
        <taxon>Varidnaviria</taxon>
        <taxon>Bamfordvirae</taxon>
        <taxon>Nucleocytoviricota</taxon>
        <taxon>Megaviricetes</taxon>
        <taxon>Imitervirales</taxon>
        <taxon>Mimiviridae</taxon>
        <taxon>Klosneuvirinae</taxon>
    </lineage>
</organism>
<gene>
    <name evidence="1" type="ORF">Edafosvirus34_13</name>
</gene>